<organism evidence="6 7">
    <name type="scientific">Candidatus Competibacter phosphatis</name>
    <dbReference type="NCBI Taxonomy" id="221280"/>
    <lineage>
        <taxon>Bacteria</taxon>
        <taxon>Pseudomonadati</taxon>
        <taxon>Pseudomonadota</taxon>
        <taxon>Gammaproteobacteria</taxon>
        <taxon>Candidatus Competibacteraceae</taxon>
        <taxon>Candidatus Competibacter</taxon>
    </lineage>
</organism>
<dbReference type="RefSeq" id="WP_169249262.1">
    <property type="nucleotide sequence ID" value="NZ_SPMZ01000036.1"/>
</dbReference>
<evidence type="ECO:0000256" key="2">
    <source>
        <dbReference type="ARBA" id="ARBA00023125"/>
    </source>
</evidence>
<dbReference type="InterPro" id="IPR036388">
    <property type="entry name" value="WH-like_DNA-bd_sf"/>
</dbReference>
<comment type="caution">
    <text evidence="6">The sequence shown here is derived from an EMBL/GenBank/DDBJ whole genome shotgun (WGS) entry which is preliminary data.</text>
</comment>
<feature type="domain" description="Cyclic nucleotide-binding" evidence="4">
    <location>
        <begin position="15"/>
        <end position="135"/>
    </location>
</feature>
<dbReference type="Gene3D" id="1.10.10.10">
    <property type="entry name" value="Winged helix-like DNA-binding domain superfamily/Winged helix DNA-binding domain"/>
    <property type="match status" value="1"/>
</dbReference>
<dbReference type="InterPro" id="IPR014710">
    <property type="entry name" value="RmlC-like_jellyroll"/>
</dbReference>
<keyword evidence="3" id="KW-0804">Transcription</keyword>
<evidence type="ECO:0000259" key="5">
    <source>
        <dbReference type="PROSITE" id="PS51063"/>
    </source>
</evidence>
<reference evidence="6 7" key="1">
    <citation type="submission" date="2019-03" db="EMBL/GenBank/DDBJ databases">
        <title>Metabolic reconstructions from genomes of highly enriched 'Candidatus Accumulibacter' and 'Candidatus Competibacter' bioreactor populations.</title>
        <authorList>
            <person name="Annavajhala M.K."/>
            <person name="Welles L."/>
            <person name="Abbas B."/>
            <person name="Sorokin D."/>
            <person name="Park H."/>
            <person name="Van Loosdrecht M."/>
            <person name="Chandran K."/>
        </authorList>
    </citation>
    <scope>NUCLEOTIDE SEQUENCE [LARGE SCALE GENOMIC DNA]</scope>
    <source>
        <strain evidence="6 7">SBR_G</strain>
    </source>
</reference>
<dbReference type="SUPFAM" id="SSF46785">
    <property type="entry name" value="Winged helix' DNA-binding domain"/>
    <property type="match status" value="1"/>
</dbReference>
<dbReference type="Proteomes" id="UP000760480">
    <property type="component" value="Unassembled WGS sequence"/>
</dbReference>
<name>A0ABX1TPY9_9GAMM</name>
<sequence>MPPIDKRTALAQHELFSHLEATEREQLLLLGVERRFNDGRTIFQRGDPGNGMMLVLRGQVKISIVSDEGKELIFAMTQPGECFGEIALLDGQTRTADAIAVGDCVLFMLARSDFIPFLERHPQVAIRLLAVLCGRVRTTSDFIERLAFQNLPARLARLLLKLAATQGSVTPAGVRIDQKLSQQEIGNLVAASRESVNKQLRLWRTEGLLAIKQGYITLLQPVALSQLAHSSRTTNI</sequence>
<dbReference type="CDD" id="cd00038">
    <property type="entry name" value="CAP_ED"/>
    <property type="match status" value="1"/>
</dbReference>
<dbReference type="PANTHER" id="PTHR24567">
    <property type="entry name" value="CRP FAMILY TRANSCRIPTIONAL REGULATORY PROTEIN"/>
    <property type="match status" value="1"/>
</dbReference>
<feature type="domain" description="HTH crp-type" evidence="5">
    <location>
        <begin position="149"/>
        <end position="222"/>
    </location>
</feature>
<dbReference type="SMART" id="SM00100">
    <property type="entry name" value="cNMP"/>
    <property type="match status" value="1"/>
</dbReference>
<dbReference type="InterPro" id="IPR012318">
    <property type="entry name" value="HTH_CRP"/>
</dbReference>
<keyword evidence="7" id="KW-1185">Reference proteome</keyword>
<dbReference type="InterPro" id="IPR050397">
    <property type="entry name" value="Env_Response_Regulators"/>
</dbReference>
<evidence type="ECO:0000256" key="1">
    <source>
        <dbReference type="ARBA" id="ARBA00023015"/>
    </source>
</evidence>
<dbReference type="Pfam" id="PF00027">
    <property type="entry name" value="cNMP_binding"/>
    <property type="match status" value="1"/>
</dbReference>
<dbReference type="PANTHER" id="PTHR24567:SF68">
    <property type="entry name" value="DNA-BINDING TRANSCRIPTIONAL DUAL REGULATOR CRP"/>
    <property type="match status" value="1"/>
</dbReference>
<evidence type="ECO:0000256" key="3">
    <source>
        <dbReference type="ARBA" id="ARBA00023163"/>
    </source>
</evidence>
<proteinExistence type="predicted"/>
<dbReference type="InterPro" id="IPR036390">
    <property type="entry name" value="WH_DNA-bd_sf"/>
</dbReference>
<evidence type="ECO:0000313" key="6">
    <source>
        <dbReference type="EMBL" id="NMQ20001.1"/>
    </source>
</evidence>
<dbReference type="PROSITE" id="PS51063">
    <property type="entry name" value="HTH_CRP_2"/>
    <property type="match status" value="1"/>
</dbReference>
<keyword evidence="2" id="KW-0238">DNA-binding</keyword>
<dbReference type="Pfam" id="PF13545">
    <property type="entry name" value="HTH_Crp_2"/>
    <property type="match status" value="1"/>
</dbReference>
<gene>
    <name evidence="6" type="ORF">E4P82_12820</name>
</gene>
<dbReference type="SMART" id="SM00419">
    <property type="entry name" value="HTH_CRP"/>
    <property type="match status" value="1"/>
</dbReference>
<dbReference type="EMBL" id="SPMZ01000036">
    <property type="protein sequence ID" value="NMQ20001.1"/>
    <property type="molecule type" value="Genomic_DNA"/>
</dbReference>
<dbReference type="InterPro" id="IPR018490">
    <property type="entry name" value="cNMP-bd_dom_sf"/>
</dbReference>
<protein>
    <submittedName>
        <fullName evidence="6">Crp/Fnr family transcriptional regulator</fullName>
    </submittedName>
</protein>
<evidence type="ECO:0000259" key="4">
    <source>
        <dbReference type="PROSITE" id="PS50042"/>
    </source>
</evidence>
<dbReference type="PROSITE" id="PS00889">
    <property type="entry name" value="CNMP_BINDING_2"/>
    <property type="match status" value="1"/>
</dbReference>
<evidence type="ECO:0000313" key="7">
    <source>
        <dbReference type="Proteomes" id="UP000760480"/>
    </source>
</evidence>
<dbReference type="Gene3D" id="2.60.120.10">
    <property type="entry name" value="Jelly Rolls"/>
    <property type="match status" value="1"/>
</dbReference>
<dbReference type="PROSITE" id="PS50042">
    <property type="entry name" value="CNMP_BINDING_3"/>
    <property type="match status" value="1"/>
</dbReference>
<dbReference type="InterPro" id="IPR018488">
    <property type="entry name" value="cNMP-bd_CS"/>
</dbReference>
<dbReference type="InterPro" id="IPR000595">
    <property type="entry name" value="cNMP-bd_dom"/>
</dbReference>
<dbReference type="SUPFAM" id="SSF51206">
    <property type="entry name" value="cAMP-binding domain-like"/>
    <property type="match status" value="1"/>
</dbReference>
<accession>A0ABX1TPY9</accession>
<keyword evidence="1" id="KW-0805">Transcription regulation</keyword>